<evidence type="ECO:0000259" key="4">
    <source>
        <dbReference type="Pfam" id="PF18297"/>
    </source>
</evidence>
<dbReference type="PANTHER" id="PTHR11933">
    <property type="entry name" value="TRNA 5-METHYLAMINOMETHYL-2-THIOURIDYLATE -METHYLTRANSFERASE"/>
    <property type="match status" value="1"/>
</dbReference>
<organism evidence="5 6">
    <name type="scientific">Aerophobetes bacterium</name>
    <dbReference type="NCBI Taxonomy" id="2030807"/>
    <lineage>
        <taxon>Bacteria</taxon>
        <taxon>Candidatus Aerophobota</taxon>
    </lineage>
</organism>
<evidence type="ECO:0000313" key="5">
    <source>
        <dbReference type="EMBL" id="TET93088.1"/>
    </source>
</evidence>
<dbReference type="Proteomes" id="UP000316925">
    <property type="component" value="Unassembled WGS sequence"/>
</dbReference>
<accession>A0A523YNM1</accession>
<feature type="domain" description="Thil AANH" evidence="3">
    <location>
        <begin position="2"/>
        <end position="139"/>
    </location>
</feature>
<keyword evidence="2" id="KW-0067">ATP-binding</keyword>
<dbReference type="AlphaFoldDB" id="A0A523YNM1"/>
<dbReference type="Gene3D" id="3.40.50.620">
    <property type="entry name" value="HUPs"/>
    <property type="match status" value="1"/>
</dbReference>
<proteinExistence type="predicted"/>
<dbReference type="InterPro" id="IPR020536">
    <property type="entry name" value="ThiI_AANH"/>
</dbReference>
<dbReference type="GO" id="GO:0005524">
    <property type="term" value="F:ATP binding"/>
    <property type="evidence" value="ECO:0007669"/>
    <property type="project" value="UniProtKB-KW"/>
</dbReference>
<evidence type="ECO:0000313" key="6">
    <source>
        <dbReference type="Proteomes" id="UP000316925"/>
    </source>
</evidence>
<keyword evidence="1" id="KW-0547">Nucleotide-binding</keyword>
<reference evidence="5 6" key="1">
    <citation type="submission" date="2019-03" db="EMBL/GenBank/DDBJ databases">
        <title>Metabolic potential of uncultured bacteria and archaea associated with petroleum seepage in deep-sea sediments.</title>
        <authorList>
            <person name="Dong X."/>
            <person name="Hubert C."/>
        </authorList>
    </citation>
    <scope>NUCLEOTIDE SEQUENCE [LARGE SCALE GENOMIC DNA]</scope>
    <source>
        <strain evidence="5">E29_bin28</strain>
    </source>
</reference>
<dbReference type="SUPFAM" id="SSF52402">
    <property type="entry name" value="Adenine nucleotide alpha hydrolases-like"/>
    <property type="match status" value="1"/>
</dbReference>
<sequence length="325" mass="36068">MKALSLFSGGLDSILATKLLQLQGIEMEGVCFVSPFFDGKMATRAAENLKIRLYIVNMGKDLLILLLSPPHGFGKGANPCVDCHILMVKKAANLMQKIGAHFLVSGEVLGERPKSQSRWALKVVSEESGWGDYLLRPLTAKNLSPTFPEKKEWVKRDQLLGIKGRTRVVQLRLAESLGISNFPTPAGGCLLTDPVFSKRVKDLLARGKLNLNEIELLKIGRHFRLEKTAKLIVARNKEENRKILELATPGDFFLEVVGFPGPVGLLRGEPHLILKAASVTSRYSDAPSTGVKVKYYQFPHTEERYVEVNRAEDEELEALRIGGRP</sequence>
<evidence type="ECO:0000256" key="2">
    <source>
        <dbReference type="ARBA" id="ARBA00022840"/>
    </source>
</evidence>
<evidence type="ECO:0000256" key="1">
    <source>
        <dbReference type="ARBA" id="ARBA00022741"/>
    </source>
</evidence>
<gene>
    <name evidence="5" type="ORF">E3J33_02600</name>
</gene>
<dbReference type="Pfam" id="PF02568">
    <property type="entry name" value="ThiI"/>
    <property type="match status" value="1"/>
</dbReference>
<dbReference type="GO" id="GO:0004810">
    <property type="term" value="F:CCA tRNA nucleotidyltransferase activity"/>
    <property type="evidence" value="ECO:0007669"/>
    <property type="project" value="InterPro"/>
</dbReference>
<dbReference type="InterPro" id="IPR059101">
    <property type="entry name" value="NFACT-R_2"/>
</dbReference>
<dbReference type="EMBL" id="SOIJ01000147">
    <property type="protein sequence ID" value="TET93088.1"/>
    <property type="molecule type" value="Genomic_DNA"/>
</dbReference>
<dbReference type="PANTHER" id="PTHR11933:SF6">
    <property type="entry name" value="THIL AANH DOMAIN-CONTAINING PROTEIN"/>
    <property type="match status" value="1"/>
</dbReference>
<dbReference type="InterPro" id="IPR014729">
    <property type="entry name" value="Rossmann-like_a/b/a_fold"/>
</dbReference>
<dbReference type="Pfam" id="PF18297">
    <property type="entry name" value="NFACT-R_2"/>
    <property type="match status" value="1"/>
</dbReference>
<name>A0A523YNM1_UNCAE</name>
<evidence type="ECO:0000259" key="3">
    <source>
        <dbReference type="Pfam" id="PF02568"/>
    </source>
</evidence>
<feature type="domain" description="NFACT protein RNA binding" evidence="4">
    <location>
        <begin position="220"/>
        <end position="318"/>
    </location>
</feature>
<comment type="caution">
    <text evidence="5">The sequence shown here is derived from an EMBL/GenBank/DDBJ whole genome shotgun (WGS) entry which is preliminary data.</text>
</comment>
<protein>
    <submittedName>
        <fullName evidence="5">tRNA 4-thiouridine(8) synthase ThiI</fullName>
    </submittedName>
</protein>